<keyword evidence="2" id="KW-1185">Reference proteome</keyword>
<accession>A0ABU5JPY6</accession>
<dbReference type="EMBL" id="JAXOTQ010000109">
    <property type="protein sequence ID" value="MDZ5494690.1"/>
    <property type="molecule type" value="Genomic_DNA"/>
</dbReference>
<name>A0ABU5JPY6_9ACTN</name>
<proteinExistence type="predicted"/>
<comment type="caution">
    <text evidence="1">The sequence shown here is derived from an EMBL/GenBank/DDBJ whole genome shotgun (WGS) entry which is preliminary data.</text>
</comment>
<organism evidence="1 2">
    <name type="scientific">Micromonospora sicca</name>
    <dbReference type="NCBI Taxonomy" id="2202420"/>
    <lineage>
        <taxon>Bacteria</taxon>
        <taxon>Bacillati</taxon>
        <taxon>Actinomycetota</taxon>
        <taxon>Actinomycetes</taxon>
        <taxon>Micromonosporales</taxon>
        <taxon>Micromonosporaceae</taxon>
        <taxon>Micromonospora</taxon>
    </lineage>
</organism>
<gene>
    <name evidence="1" type="ORF">U2F25_35575</name>
</gene>
<evidence type="ECO:0000313" key="2">
    <source>
        <dbReference type="Proteomes" id="UP001290101"/>
    </source>
</evidence>
<protein>
    <submittedName>
        <fullName evidence="1">Uncharacterized protein</fullName>
    </submittedName>
</protein>
<dbReference type="Proteomes" id="UP001290101">
    <property type="component" value="Unassembled WGS sequence"/>
</dbReference>
<dbReference type="RefSeq" id="WP_322444136.1">
    <property type="nucleotide sequence ID" value="NZ_JAXOTQ010000109.1"/>
</dbReference>
<evidence type="ECO:0000313" key="1">
    <source>
        <dbReference type="EMBL" id="MDZ5494690.1"/>
    </source>
</evidence>
<reference evidence="1 2" key="1">
    <citation type="submission" date="2023-12" db="EMBL/GenBank/DDBJ databases">
        <title>Micromonospora sp. nov., isolated from Atacama Desert.</title>
        <authorList>
            <person name="Carro L."/>
            <person name="Golinska P."/>
            <person name="Klenk H.-P."/>
            <person name="Goodfellow M."/>
        </authorList>
    </citation>
    <scope>NUCLEOTIDE SEQUENCE [LARGE SCALE GENOMIC DNA]</scope>
    <source>
        <strain evidence="1 2">4G53</strain>
    </source>
</reference>
<sequence>MAAVEVWFLGGPVDGRLMPVEVTADGSPPAMMMLLLPQVGLYVGARDTPAPATEHVYVLAGQIDDLVPTPFS</sequence>